<evidence type="ECO:0000256" key="3">
    <source>
        <dbReference type="ARBA" id="ARBA00023125"/>
    </source>
</evidence>
<keyword evidence="4" id="KW-0804">Transcription</keyword>
<name>A0ABT3ZU66_9BURK</name>
<feature type="domain" description="HTH lysR-type" evidence="5">
    <location>
        <begin position="1"/>
        <end position="58"/>
    </location>
</feature>
<dbReference type="PROSITE" id="PS50931">
    <property type="entry name" value="HTH_LYSR"/>
    <property type="match status" value="1"/>
</dbReference>
<evidence type="ECO:0000256" key="2">
    <source>
        <dbReference type="ARBA" id="ARBA00023015"/>
    </source>
</evidence>
<comment type="caution">
    <text evidence="6">The sequence shown here is derived from an EMBL/GenBank/DDBJ whole genome shotgun (WGS) entry which is preliminary data.</text>
</comment>
<dbReference type="Pfam" id="PF00126">
    <property type="entry name" value="HTH_1"/>
    <property type="match status" value="1"/>
</dbReference>
<dbReference type="PANTHER" id="PTHR30346:SF30">
    <property type="entry name" value="SMALL NEUTRAL PROTEASE REGULATORY PROTEIN"/>
    <property type="match status" value="1"/>
</dbReference>
<dbReference type="Proteomes" id="UP001082899">
    <property type="component" value="Unassembled WGS sequence"/>
</dbReference>
<dbReference type="InterPro" id="IPR037410">
    <property type="entry name" value="BudR_PBP2"/>
</dbReference>
<dbReference type="SUPFAM" id="SSF53850">
    <property type="entry name" value="Periplasmic binding protein-like II"/>
    <property type="match status" value="1"/>
</dbReference>
<dbReference type="InterPro" id="IPR036388">
    <property type="entry name" value="WH-like_DNA-bd_sf"/>
</dbReference>
<evidence type="ECO:0000256" key="4">
    <source>
        <dbReference type="ARBA" id="ARBA00023163"/>
    </source>
</evidence>
<evidence type="ECO:0000256" key="1">
    <source>
        <dbReference type="ARBA" id="ARBA00009437"/>
    </source>
</evidence>
<dbReference type="PANTHER" id="PTHR30346">
    <property type="entry name" value="TRANSCRIPTIONAL DUAL REGULATOR HCAR-RELATED"/>
    <property type="match status" value="1"/>
</dbReference>
<dbReference type="InterPro" id="IPR005119">
    <property type="entry name" value="LysR_subst-bd"/>
</dbReference>
<dbReference type="CDD" id="cd08451">
    <property type="entry name" value="PBP2_BudR"/>
    <property type="match status" value="1"/>
</dbReference>
<dbReference type="PRINTS" id="PR00039">
    <property type="entry name" value="HTHLYSR"/>
</dbReference>
<dbReference type="RefSeq" id="WP_267849350.1">
    <property type="nucleotide sequence ID" value="NZ_JAPMXC010000010.1"/>
</dbReference>
<dbReference type="InterPro" id="IPR000847">
    <property type="entry name" value="LysR_HTH_N"/>
</dbReference>
<keyword evidence="7" id="KW-1185">Reference proteome</keyword>
<evidence type="ECO:0000259" key="5">
    <source>
        <dbReference type="PROSITE" id="PS50931"/>
    </source>
</evidence>
<dbReference type="Gene3D" id="3.40.190.10">
    <property type="entry name" value="Periplasmic binding protein-like II"/>
    <property type="match status" value="2"/>
</dbReference>
<proteinExistence type="inferred from homology"/>
<evidence type="ECO:0000313" key="7">
    <source>
        <dbReference type="Proteomes" id="UP001082899"/>
    </source>
</evidence>
<gene>
    <name evidence="6" type="ORF">OVY01_20090</name>
</gene>
<protein>
    <submittedName>
        <fullName evidence="6">LysR family transcriptional regulator</fullName>
    </submittedName>
</protein>
<accession>A0ABT3ZU66</accession>
<dbReference type="Pfam" id="PF03466">
    <property type="entry name" value="LysR_substrate"/>
    <property type="match status" value="1"/>
</dbReference>
<comment type="similarity">
    <text evidence="1">Belongs to the LysR transcriptional regulatory family.</text>
</comment>
<organism evidence="6 7">
    <name type="scientific">Robbsia betulipollinis</name>
    <dbReference type="NCBI Taxonomy" id="2981849"/>
    <lineage>
        <taxon>Bacteria</taxon>
        <taxon>Pseudomonadati</taxon>
        <taxon>Pseudomonadota</taxon>
        <taxon>Betaproteobacteria</taxon>
        <taxon>Burkholderiales</taxon>
        <taxon>Burkholderiaceae</taxon>
        <taxon>Robbsia</taxon>
    </lineage>
</organism>
<keyword evidence="3" id="KW-0238">DNA-binding</keyword>
<dbReference type="SUPFAM" id="SSF46785">
    <property type="entry name" value="Winged helix' DNA-binding domain"/>
    <property type="match status" value="1"/>
</dbReference>
<keyword evidence="2" id="KW-0805">Transcription regulation</keyword>
<dbReference type="EMBL" id="JAPMXC010000010">
    <property type="protein sequence ID" value="MCY0389450.1"/>
    <property type="molecule type" value="Genomic_DNA"/>
</dbReference>
<evidence type="ECO:0000313" key="6">
    <source>
        <dbReference type="EMBL" id="MCY0389450.1"/>
    </source>
</evidence>
<sequence length="291" mass="31261">MELRHLRYFLAVAQEASFTRAAARLGLGQPPLSQQIKQLEQELGVRLFRRTSHGVVLSDAGRAFEPEAQRVLDDTQRAMRAAQRAGRGETGILRVGFTGSAAFNAVVPDSIRRFRTAFPKVELTLEEATTSHLLQSLQENRLDAAFIRPGAALTAGLDLHRFPDEAMKIVVASDHPLAGRTGAALVELTHEPFVLFPREIGLSIRETVLEACIAAGFTPRLGQEAPQISSVINLVAAALGVSIVPAAIAKVQVDGVRYLDIIGDAPRARLAVATRVGGAEATVANFLHLLG</sequence>
<dbReference type="Gene3D" id="1.10.10.10">
    <property type="entry name" value="Winged helix-like DNA-binding domain superfamily/Winged helix DNA-binding domain"/>
    <property type="match status" value="1"/>
</dbReference>
<reference evidence="6" key="1">
    <citation type="submission" date="2022-11" db="EMBL/GenBank/DDBJ databases">
        <title>Robbsia betulipollinis sp. nov., isolated from pollen of birch (Betula pendula).</title>
        <authorList>
            <person name="Shi H."/>
            <person name="Ambika Manirajan B."/>
            <person name="Ratering S."/>
            <person name="Geissler-Plaum R."/>
            <person name="Schnell S."/>
        </authorList>
    </citation>
    <scope>NUCLEOTIDE SEQUENCE</scope>
    <source>
        <strain evidence="6">Bb-Pol-6</strain>
    </source>
</reference>
<dbReference type="InterPro" id="IPR036390">
    <property type="entry name" value="WH_DNA-bd_sf"/>
</dbReference>